<evidence type="ECO:0000313" key="3">
    <source>
        <dbReference type="Proteomes" id="UP001141327"/>
    </source>
</evidence>
<proteinExistence type="predicted"/>
<protein>
    <submittedName>
        <fullName evidence="2">Uncharacterized protein</fullName>
    </submittedName>
</protein>
<name>A0ABQ8U5S0_9EUKA</name>
<feature type="region of interest" description="Disordered" evidence="1">
    <location>
        <begin position="265"/>
        <end position="289"/>
    </location>
</feature>
<dbReference type="EMBL" id="JAPMOS010000138">
    <property type="protein sequence ID" value="KAJ4454720.1"/>
    <property type="molecule type" value="Genomic_DNA"/>
</dbReference>
<gene>
    <name evidence="2" type="ORF">PAPYR_10519</name>
</gene>
<reference evidence="2" key="1">
    <citation type="journal article" date="2022" name="bioRxiv">
        <title>Genomics of Preaxostyla Flagellates Illuminates Evolutionary Transitions and the Path Towards Mitochondrial Loss.</title>
        <authorList>
            <person name="Novak L.V.F."/>
            <person name="Treitli S.C."/>
            <person name="Pyrih J."/>
            <person name="Halakuc P."/>
            <person name="Pipaliya S.V."/>
            <person name="Vacek V."/>
            <person name="Brzon O."/>
            <person name="Soukal P."/>
            <person name="Eme L."/>
            <person name="Dacks J.B."/>
            <person name="Karnkowska A."/>
            <person name="Elias M."/>
            <person name="Hampl V."/>
        </authorList>
    </citation>
    <scope>NUCLEOTIDE SEQUENCE</scope>
    <source>
        <strain evidence="2">RCP-MX</strain>
    </source>
</reference>
<dbReference type="Proteomes" id="UP001141327">
    <property type="component" value="Unassembled WGS sequence"/>
</dbReference>
<comment type="caution">
    <text evidence="2">The sequence shown here is derived from an EMBL/GenBank/DDBJ whole genome shotgun (WGS) entry which is preliminary data.</text>
</comment>
<organism evidence="2 3">
    <name type="scientific">Paratrimastix pyriformis</name>
    <dbReference type="NCBI Taxonomy" id="342808"/>
    <lineage>
        <taxon>Eukaryota</taxon>
        <taxon>Metamonada</taxon>
        <taxon>Preaxostyla</taxon>
        <taxon>Paratrimastigidae</taxon>
        <taxon>Paratrimastix</taxon>
    </lineage>
</organism>
<evidence type="ECO:0000256" key="1">
    <source>
        <dbReference type="SAM" id="MobiDB-lite"/>
    </source>
</evidence>
<keyword evidence="3" id="KW-1185">Reference proteome</keyword>
<accession>A0ABQ8U5S0</accession>
<evidence type="ECO:0000313" key="2">
    <source>
        <dbReference type="EMBL" id="KAJ4454720.1"/>
    </source>
</evidence>
<feature type="compositionally biased region" description="Polar residues" evidence="1">
    <location>
        <begin position="266"/>
        <end position="275"/>
    </location>
</feature>
<feature type="region of interest" description="Disordered" evidence="1">
    <location>
        <begin position="719"/>
        <end position="740"/>
    </location>
</feature>
<sequence>MDCRPEDLWATVHRFFEDRIAKDLAPPSTTLEYFETMPAGCAPADSTVPAPRLQTRVPRNPRTRDADLLLLAATLTADALPPDAPSAMARSLDQTSNELWNFMQGHRVSVAFGTSGAGKTAAMYATLVKRGGIYISFQAEEVLRDTHSATRYLRLQGQAKLARTPEEAERLAQHGFARILIVYAAVVKYFGLRGFSHLDLLLLQLYPERYLPISLFDQLDELLQGYSLESCVVFLDTLLPLGTPVMIDEAHLLCEEGLLAYPSGHAGTTHTTNSPPRKDGVSIASPRPDHPPLLRPAVAPLLRVLNSLHAFSVLAGTGVRLTKAGCIQRALSKQGDLPVFCNFGGHSTEAEVRQFLLGFVPDPAYWGTEIPKRFIGRHRFAASLVAALLSKACPLTEAADSVAKEACYYLEHMIARLMEPPVGSLSLGVIFEKMMVQYCLLGRPTALDERAAGLVEMCVATVRMVGRGRMQVLIGEPMVFVAYCNYLKACHHSKAEVLLRYMVEPVCPQQIGHIFEEVLVSGIEPFLLHPKVQELTAGFRLPTAALPLSTSGGTLPEWLADSVGPHPPSSAIYLNPQCAGPDLVVRLQSESDPAARGFLFLQAKCYAELIPRSVQVGANRSIDSSPFESVLKGCPVLGVLVAFPARWNPPPPEPTRASPRLIGNKLPAKKPPLLVDSSDPVLLEAIFPKRIQEKILALKDILPDADIPIDTFDDASAAATATPTATATPMATATPAAPSS</sequence>